<gene>
    <name evidence="2" type="ORF">B0H17DRAFT_1090236</name>
</gene>
<dbReference type="AlphaFoldDB" id="A0AAD7CVH5"/>
<keyword evidence="1" id="KW-0732">Signal</keyword>
<feature type="chain" id="PRO_5042297747" evidence="1">
    <location>
        <begin position="17"/>
        <end position="165"/>
    </location>
</feature>
<organism evidence="2 3">
    <name type="scientific">Mycena rosella</name>
    <name type="common">Pink bonnet</name>
    <name type="synonym">Agaricus rosellus</name>
    <dbReference type="NCBI Taxonomy" id="1033263"/>
    <lineage>
        <taxon>Eukaryota</taxon>
        <taxon>Fungi</taxon>
        <taxon>Dikarya</taxon>
        <taxon>Basidiomycota</taxon>
        <taxon>Agaricomycotina</taxon>
        <taxon>Agaricomycetes</taxon>
        <taxon>Agaricomycetidae</taxon>
        <taxon>Agaricales</taxon>
        <taxon>Marasmiineae</taxon>
        <taxon>Mycenaceae</taxon>
        <taxon>Mycena</taxon>
    </lineage>
</organism>
<comment type="caution">
    <text evidence="2">The sequence shown here is derived from an EMBL/GenBank/DDBJ whole genome shotgun (WGS) entry which is preliminary data.</text>
</comment>
<evidence type="ECO:0000313" key="3">
    <source>
        <dbReference type="Proteomes" id="UP001221757"/>
    </source>
</evidence>
<dbReference type="EMBL" id="JARKIE010000212">
    <property type="protein sequence ID" value="KAJ7665795.1"/>
    <property type="molecule type" value="Genomic_DNA"/>
</dbReference>
<proteinExistence type="predicted"/>
<feature type="signal peptide" evidence="1">
    <location>
        <begin position="1"/>
        <end position="16"/>
    </location>
</feature>
<name>A0AAD7CVH5_MYCRO</name>
<sequence length="165" mass="18943">MSGLFTALLVVRLAFPTRMIKSLDASLHDVERLYFNTFETHLANHLTLESYTDVDLTARLRILQNTAAILRVQALSNGTFFMQWAGEFWGLCKGHSFAIWRCRRHIQCLGNEIQLRQEAKFHEFKREIPSGSSPAWQLTMRRMYHCRDVPYGVGCSASCSSHLSC</sequence>
<keyword evidence="3" id="KW-1185">Reference proteome</keyword>
<evidence type="ECO:0000256" key="1">
    <source>
        <dbReference type="SAM" id="SignalP"/>
    </source>
</evidence>
<evidence type="ECO:0000313" key="2">
    <source>
        <dbReference type="EMBL" id="KAJ7665795.1"/>
    </source>
</evidence>
<reference evidence="2" key="1">
    <citation type="submission" date="2023-03" db="EMBL/GenBank/DDBJ databases">
        <title>Massive genome expansion in bonnet fungi (Mycena s.s.) driven by repeated elements and novel gene families across ecological guilds.</title>
        <authorList>
            <consortium name="Lawrence Berkeley National Laboratory"/>
            <person name="Harder C.B."/>
            <person name="Miyauchi S."/>
            <person name="Viragh M."/>
            <person name="Kuo A."/>
            <person name="Thoen E."/>
            <person name="Andreopoulos B."/>
            <person name="Lu D."/>
            <person name="Skrede I."/>
            <person name="Drula E."/>
            <person name="Henrissat B."/>
            <person name="Morin E."/>
            <person name="Kohler A."/>
            <person name="Barry K."/>
            <person name="LaButti K."/>
            <person name="Morin E."/>
            <person name="Salamov A."/>
            <person name="Lipzen A."/>
            <person name="Mereny Z."/>
            <person name="Hegedus B."/>
            <person name="Baldrian P."/>
            <person name="Stursova M."/>
            <person name="Weitz H."/>
            <person name="Taylor A."/>
            <person name="Grigoriev I.V."/>
            <person name="Nagy L.G."/>
            <person name="Martin F."/>
            <person name="Kauserud H."/>
        </authorList>
    </citation>
    <scope>NUCLEOTIDE SEQUENCE</scope>
    <source>
        <strain evidence="2">CBHHK067</strain>
    </source>
</reference>
<dbReference type="Proteomes" id="UP001221757">
    <property type="component" value="Unassembled WGS sequence"/>
</dbReference>
<protein>
    <submittedName>
        <fullName evidence="2">Uncharacterized protein</fullName>
    </submittedName>
</protein>
<accession>A0AAD7CVH5</accession>